<evidence type="ECO:0000313" key="2">
    <source>
        <dbReference type="Proteomes" id="UP000284250"/>
    </source>
</evidence>
<name>A0A418R7N3_9BACT</name>
<sequence>METISQEEFDRYAAKWLHVLTKRSSGDLQQCFLGANEVRMPYVSFPIEHIGWLISTVGSHHIEARFLVMSDGNDQKDRFVLALYAVDARGIRISAYYLAKPPKPAQLGADNAADMNTVAEQVPHYMVKKWLEYWNEAGELTPEMFVNSYGLLQGYTFSVDDFMKPLFNSQPFGAQELRVGLGLHKYFSALHYSKPTYTFGLVLRLYKPATPGEAGAVETSSEPFYDMSTPCPPGF</sequence>
<organism evidence="1 2">
    <name type="scientific">Hymenobacter rubripertinctus</name>
    <dbReference type="NCBI Taxonomy" id="2029981"/>
    <lineage>
        <taxon>Bacteria</taxon>
        <taxon>Pseudomonadati</taxon>
        <taxon>Bacteroidota</taxon>
        <taxon>Cytophagia</taxon>
        <taxon>Cytophagales</taxon>
        <taxon>Hymenobacteraceae</taxon>
        <taxon>Hymenobacter</taxon>
    </lineage>
</organism>
<accession>A0A418R7N3</accession>
<evidence type="ECO:0000313" key="1">
    <source>
        <dbReference type="EMBL" id="RIY13301.1"/>
    </source>
</evidence>
<protein>
    <submittedName>
        <fullName evidence="1">Uncharacterized protein</fullName>
    </submittedName>
</protein>
<reference evidence="1 2" key="1">
    <citation type="submission" date="2019-01" db="EMBL/GenBank/DDBJ databases">
        <title>Hymenobacter humicola sp. nov., isolated from soils in Antarctica.</title>
        <authorList>
            <person name="Sedlacek I."/>
            <person name="Holochova P."/>
            <person name="Kralova S."/>
            <person name="Pantucek R."/>
            <person name="Stankova E."/>
            <person name="Vrbovska V."/>
            <person name="Kristofova L."/>
            <person name="Svec P."/>
            <person name="Busse H.-J."/>
        </authorList>
    </citation>
    <scope>NUCLEOTIDE SEQUENCE [LARGE SCALE GENOMIC DNA]</scope>
    <source>
        <strain evidence="1 2">CCM 8852</strain>
    </source>
</reference>
<dbReference type="EMBL" id="QYCN01000003">
    <property type="protein sequence ID" value="RIY13301.1"/>
    <property type="molecule type" value="Genomic_DNA"/>
</dbReference>
<proteinExistence type="predicted"/>
<keyword evidence="2" id="KW-1185">Reference proteome</keyword>
<dbReference type="AlphaFoldDB" id="A0A418R7N3"/>
<dbReference type="Proteomes" id="UP000284250">
    <property type="component" value="Unassembled WGS sequence"/>
</dbReference>
<gene>
    <name evidence="1" type="ORF">D0T11_02375</name>
</gene>
<comment type="caution">
    <text evidence="1">The sequence shown here is derived from an EMBL/GenBank/DDBJ whole genome shotgun (WGS) entry which is preliminary data.</text>
</comment>